<keyword evidence="2" id="KW-0489">Methyltransferase</keyword>
<keyword evidence="4" id="KW-1185">Reference proteome</keyword>
<reference evidence="1 4" key="2">
    <citation type="submission" date="2023-03" db="EMBL/GenBank/DDBJ databases">
        <title>Bacillus Genome Sequencing.</title>
        <authorList>
            <person name="Dunlap C."/>
        </authorList>
    </citation>
    <scope>NUCLEOTIDE SEQUENCE [LARGE SCALE GENOMIC DNA]</scope>
    <source>
        <strain evidence="1 4">B-615</strain>
    </source>
</reference>
<keyword evidence="2" id="KW-0808">Transferase</keyword>
<evidence type="ECO:0000313" key="4">
    <source>
        <dbReference type="Proteomes" id="UP001309448"/>
    </source>
</evidence>
<dbReference type="EMBL" id="JARMDB010000011">
    <property type="protein sequence ID" value="MED1567469.1"/>
    <property type="molecule type" value="Genomic_DNA"/>
</dbReference>
<dbReference type="Proteomes" id="UP000182788">
    <property type="component" value="Unassembled WGS sequence"/>
</dbReference>
<evidence type="ECO:0000313" key="1">
    <source>
        <dbReference type="EMBL" id="MED1567469.1"/>
    </source>
</evidence>
<proteinExistence type="predicted"/>
<dbReference type="GO" id="GO:0032259">
    <property type="term" value="P:methylation"/>
    <property type="evidence" value="ECO:0007669"/>
    <property type="project" value="UniProtKB-KW"/>
</dbReference>
<dbReference type="Proteomes" id="UP001309448">
    <property type="component" value="Unassembled WGS sequence"/>
</dbReference>
<dbReference type="GO" id="GO:0008168">
    <property type="term" value="F:methyltransferase activity"/>
    <property type="evidence" value="ECO:0007669"/>
    <property type="project" value="UniProtKB-KW"/>
</dbReference>
<sequence length="255" mass="30558">MIFREKNEKEMILIRQHDHGFLAGEIASYIKDDFFEEKLYFKESINAIYEHDRGWIGLDKVPILNDEKNIPYTFMDCPSSLRFVFYTIGLNEIEASNLYGALLCSKHFLSFPLNEEDEVMMSFYKQELDRQKRILKMLTKKQQVMFDKHYRLLKFCDELSLYTCMNRPGVKKEDEIDLFKEGFEGTEMFNENNDKRLIAEWTDKQTIRVKPFPFKKEFETYVKYKAISKRLIEEIGIAKADRESEVQKQTIYFIQ</sequence>
<dbReference type="GeneID" id="87593853"/>
<dbReference type="EMBL" id="MAOI01000101">
    <property type="protein sequence ID" value="OJD75582.1"/>
    <property type="molecule type" value="Genomic_DNA"/>
</dbReference>
<dbReference type="InterPro" id="IPR024992">
    <property type="entry name" value="DUF3891"/>
</dbReference>
<dbReference type="RefSeq" id="WP_071719880.1">
    <property type="nucleotide sequence ID" value="NZ_CBCSHB010000001.1"/>
</dbReference>
<dbReference type="AlphaFoldDB" id="A0A1J9UA05"/>
<protein>
    <submittedName>
        <fullName evidence="1">DUF3891 family protein</fullName>
    </submittedName>
    <submittedName>
        <fullName evidence="2">Serine hydroxymethyltransferase</fullName>
    </submittedName>
</protein>
<name>A0A1J9UA05_9BACI</name>
<dbReference type="Pfam" id="PF13030">
    <property type="entry name" value="DUF3891"/>
    <property type="match status" value="1"/>
</dbReference>
<organism evidence="2 3">
    <name type="scientific">Bacillus paramycoides</name>
    <dbReference type="NCBI Taxonomy" id="2026194"/>
    <lineage>
        <taxon>Bacteria</taxon>
        <taxon>Bacillati</taxon>
        <taxon>Bacillota</taxon>
        <taxon>Bacilli</taxon>
        <taxon>Bacillales</taxon>
        <taxon>Bacillaceae</taxon>
        <taxon>Bacillus</taxon>
        <taxon>Bacillus cereus group</taxon>
    </lineage>
</organism>
<reference evidence="2 3" key="1">
    <citation type="submission" date="2016-06" db="EMBL/GenBank/DDBJ databases">
        <title>First insights into the genetic diversity and population structure of in the Bacillus cereus group bacteria from diverse marine environments.</title>
        <authorList>
            <person name="Liu Y."/>
            <person name="Lai Q."/>
            <person name="Shao Z."/>
        </authorList>
    </citation>
    <scope>NUCLEOTIDE SEQUENCE [LARGE SCALE GENOMIC DNA]</scope>
    <source>
        <strain evidence="2 3">NH24A2</strain>
    </source>
</reference>
<accession>A0A1J9UA05</accession>
<evidence type="ECO:0000313" key="2">
    <source>
        <dbReference type="EMBL" id="OJD75582.1"/>
    </source>
</evidence>
<comment type="caution">
    <text evidence="2">The sequence shown here is derived from an EMBL/GenBank/DDBJ whole genome shotgun (WGS) entry which is preliminary data.</text>
</comment>
<evidence type="ECO:0000313" key="3">
    <source>
        <dbReference type="Proteomes" id="UP000182788"/>
    </source>
</evidence>
<gene>
    <name evidence="2" type="ORF">BAU28_03740</name>
    <name evidence="1" type="ORF">P4U88_16260</name>
</gene>